<comment type="similarity">
    <text evidence="1">Belongs to the sigma-70 factor family.</text>
</comment>
<dbReference type="PIRSF" id="PIRSF002939">
    <property type="entry name" value="RNA_polymerase_sigma-H_factor"/>
    <property type="match status" value="1"/>
</dbReference>
<reference evidence="6 7" key="1">
    <citation type="submission" date="2016-10" db="EMBL/GenBank/DDBJ databases">
        <authorList>
            <person name="de Groot N.N."/>
        </authorList>
    </citation>
    <scope>NUCLEOTIDE SEQUENCE [LARGE SCALE GENOMIC DNA]</scope>
    <source>
        <strain evidence="6 7">CGMCC 1.5070</strain>
    </source>
</reference>
<dbReference type="GO" id="GO:0016987">
    <property type="term" value="F:sigma factor activity"/>
    <property type="evidence" value="ECO:0007669"/>
    <property type="project" value="InterPro"/>
</dbReference>
<dbReference type="AlphaFoldDB" id="A0A1H8DKM9"/>
<evidence type="ECO:0000256" key="3">
    <source>
        <dbReference type="ARBA" id="ARBA00024701"/>
    </source>
</evidence>
<dbReference type="InterPro" id="IPR013249">
    <property type="entry name" value="RNA_pol_sigma70_r4_t2"/>
</dbReference>
<dbReference type="OrthoDB" id="9783788at2"/>
<dbReference type="EMBL" id="FOCG01000003">
    <property type="protein sequence ID" value="SEN07820.1"/>
    <property type="molecule type" value="Genomic_DNA"/>
</dbReference>
<dbReference type="Pfam" id="PF08281">
    <property type="entry name" value="Sigma70_r4_2"/>
    <property type="match status" value="1"/>
</dbReference>
<dbReference type="Proteomes" id="UP000199158">
    <property type="component" value="Unassembled WGS sequence"/>
</dbReference>
<evidence type="ECO:0000313" key="6">
    <source>
        <dbReference type="EMBL" id="SEN07820.1"/>
    </source>
</evidence>
<dbReference type="InterPro" id="IPR016032">
    <property type="entry name" value="Sig_transdc_resp-reg_C-effctor"/>
</dbReference>
<proteinExistence type="inferred from homology"/>
<keyword evidence="7" id="KW-1185">Reference proteome</keyword>
<dbReference type="Gene3D" id="1.10.10.10">
    <property type="entry name" value="Winged helix-like DNA-binding domain superfamily/Winged helix DNA-binding domain"/>
    <property type="match status" value="1"/>
</dbReference>
<evidence type="ECO:0000256" key="2">
    <source>
        <dbReference type="ARBA" id="ARBA00021245"/>
    </source>
</evidence>
<name>A0A1H8DKM9_9FIRM</name>
<feature type="domain" description="RNA polymerase sigma factor 70 region 4 type 2" evidence="5">
    <location>
        <begin position="157"/>
        <end position="195"/>
    </location>
</feature>
<evidence type="ECO:0000256" key="1">
    <source>
        <dbReference type="ARBA" id="ARBA00007788"/>
    </source>
</evidence>
<dbReference type="SUPFAM" id="SSF46894">
    <property type="entry name" value="C-terminal effector domain of the bipartite response regulators"/>
    <property type="match status" value="1"/>
</dbReference>
<dbReference type="RefSeq" id="WP_092755985.1">
    <property type="nucleotide sequence ID" value="NZ_FOCG01000003.1"/>
</dbReference>
<dbReference type="GO" id="GO:0003677">
    <property type="term" value="F:DNA binding"/>
    <property type="evidence" value="ECO:0007669"/>
    <property type="project" value="InterPro"/>
</dbReference>
<gene>
    <name evidence="6" type="ORF">SAMN05216180_2662</name>
</gene>
<evidence type="ECO:0000259" key="4">
    <source>
        <dbReference type="Pfam" id="PF04542"/>
    </source>
</evidence>
<dbReference type="InterPro" id="IPR007627">
    <property type="entry name" value="RNA_pol_sigma70_r2"/>
</dbReference>
<dbReference type="InterPro" id="IPR013325">
    <property type="entry name" value="RNA_pol_sigma_r2"/>
</dbReference>
<dbReference type="STRING" id="474960.SAMN05216180_2662"/>
<dbReference type="InterPro" id="IPR036388">
    <property type="entry name" value="WH-like_DNA-bd_sf"/>
</dbReference>
<dbReference type="NCBIfam" id="TIGR02937">
    <property type="entry name" value="sigma70-ECF"/>
    <property type="match status" value="1"/>
</dbReference>
<dbReference type="SUPFAM" id="SSF88946">
    <property type="entry name" value="Sigma2 domain of RNA polymerase sigma factors"/>
    <property type="match status" value="1"/>
</dbReference>
<dbReference type="InterPro" id="IPR014284">
    <property type="entry name" value="RNA_pol_sigma-70_dom"/>
</dbReference>
<organism evidence="6 7">
    <name type="scientific">Hydrogenoanaerobacterium saccharovorans</name>
    <dbReference type="NCBI Taxonomy" id="474960"/>
    <lineage>
        <taxon>Bacteria</taxon>
        <taxon>Bacillati</taxon>
        <taxon>Bacillota</taxon>
        <taxon>Clostridia</taxon>
        <taxon>Eubacteriales</taxon>
        <taxon>Oscillospiraceae</taxon>
        <taxon>Hydrogenoanaerobacterium</taxon>
    </lineage>
</organism>
<protein>
    <recommendedName>
        <fullName evidence="2">RNA polymerase sigma factor SigS</fullName>
    </recommendedName>
</protein>
<evidence type="ECO:0000259" key="5">
    <source>
        <dbReference type="Pfam" id="PF08281"/>
    </source>
</evidence>
<sequence length="200" mass="22630">MQEDFLSDRITITDDELVSKAKASEPDAFAALIVRYEPIARTLTKGYNIVGLEPDDLTQEALTGLIKAVRSFDNACNVPFRAFATLCMKRQVQTAIKIGLAGKQQPLRDYIPLDDGSELSVYTSCDRRTESPESIVIMEEEIKAREQKMRSLLSAFEQEALNLYLSGHSYEEMSKRMKSTAKSVDNALQRVRRKLRSMKL</sequence>
<accession>A0A1H8DKM9</accession>
<comment type="function">
    <text evidence="3">Sigma factors are initiation factors that promote the attachment of RNA polymerase to specific initiation sites and are then released. Sigma-S contributes to the protection against external stress, thus playing a role in cellular fitness and survival.</text>
</comment>
<evidence type="ECO:0000313" key="7">
    <source>
        <dbReference type="Proteomes" id="UP000199158"/>
    </source>
</evidence>
<feature type="domain" description="RNA polymerase sigma-70 region 2" evidence="4">
    <location>
        <begin position="32"/>
        <end position="96"/>
    </location>
</feature>
<dbReference type="Pfam" id="PF04542">
    <property type="entry name" value="Sigma70_r2"/>
    <property type="match status" value="1"/>
</dbReference>
<dbReference type="InterPro" id="IPR016371">
    <property type="entry name" value="RNA_pol_sigma-H_factor"/>
</dbReference>
<dbReference type="GO" id="GO:0006352">
    <property type="term" value="P:DNA-templated transcription initiation"/>
    <property type="evidence" value="ECO:0007669"/>
    <property type="project" value="InterPro"/>
</dbReference>
<dbReference type="Gene3D" id="1.20.120.1810">
    <property type="match status" value="1"/>
</dbReference>